<dbReference type="Proteomes" id="UP000199598">
    <property type="component" value="Unassembled WGS sequence"/>
</dbReference>
<dbReference type="InterPro" id="IPR039901">
    <property type="entry name" value="Kdotransferase"/>
</dbReference>
<dbReference type="GO" id="GO:0016740">
    <property type="term" value="F:transferase activity"/>
    <property type="evidence" value="ECO:0007669"/>
    <property type="project" value="UniProtKB-KW"/>
</dbReference>
<evidence type="ECO:0000256" key="8">
    <source>
        <dbReference type="RuleBase" id="RU365103"/>
    </source>
</evidence>
<keyword evidence="11" id="KW-1185">Reference proteome</keyword>
<keyword evidence="8" id="KW-1003">Cell membrane</keyword>
<sequence length="429" mass="47314">MSSVIFRVYQGLGRLAAPLLVGLYKLRARQGKEDQNRKGERFGVASKERPSGNLIWIHAASVGEANAVLPLAKQVVDGGSKVLLTTATLTSAQVVEASAPEGVIHQFVPYDTRGNIKRFLNHWSPCLAITVESEIWPATFHELEKRQIPLIIVNGRMSEGSFSNWNRVPSFAHSVFGTVDCVLAQSDDDAARFKQLGAIRVRPTGNIKFDGNIPECDPAELADFKDQLEGRPRWLAASTHPEEEVEIAKAHQELKHKFDRLLTIIVPRHPVRAQEIRDELEQMGLVCTQRSRGEAITNATDIYIADTLGELGLFYRVAPIVFMGGSLRPIGGHNLLEPAQVGCAILSGVHTQNFAWIYRHFSKEEGVLLVHNTGELADQIENLLHNPEDVQKRADTAKALVESGRGALAATQLELQQYLPVKQPAAGKE</sequence>
<evidence type="ECO:0000313" key="11">
    <source>
        <dbReference type="Proteomes" id="UP000199598"/>
    </source>
</evidence>
<organism evidence="10 11">
    <name type="scientific">Pseudovibrio ascidiaceicola</name>
    <dbReference type="NCBI Taxonomy" id="285279"/>
    <lineage>
        <taxon>Bacteria</taxon>
        <taxon>Pseudomonadati</taxon>
        <taxon>Pseudomonadota</taxon>
        <taxon>Alphaproteobacteria</taxon>
        <taxon>Hyphomicrobiales</taxon>
        <taxon>Stappiaceae</taxon>
        <taxon>Pseudovibrio</taxon>
    </lineage>
</organism>
<proteinExistence type="inferred from homology"/>
<evidence type="ECO:0000256" key="2">
    <source>
        <dbReference type="ARBA" id="ARBA00004713"/>
    </source>
</evidence>
<dbReference type="EMBL" id="FOSK01000002">
    <property type="protein sequence ID" value="SFK12865.1"/>
    <property type="molecule type" value="Genomic_DNA"/>
</dbReference>
<name>A0A1I3WZK1_9HYPH</name>
<feature type="domain" description="3-deoxy-D-manno-octulosonic-acid transferase N-terminal" evidence="9">
    <location>
        <begin position="38"/>
        <end position="210"/>
    </location>
</feature>
<protein>
    <recommendedName>
        <fullName evidence="4 8">3-deoxy-D-manno-octulosonic acid transferase</fullName>
        <shortName evidence="8">Kdo transferase</shortName>
        <ecNumber evidence="3 8">2.4.99.12</ecNumber>
    </recommendedName>
    <alternativeName>
        <fullName evidence="6 8">Lipid IV(A) 3-deoxy-D-manno-octulosonic acid transferase</fullName>
    </alternativeName>
</protein>
<accession>A0A1I3WZK1</accession>
<evidence type="ECO:0000256" key="1">
    <source>
        <dbReference type="ARBA" id="ARBA00003394"/>
    </source>
</evidence>
<dbReference type="SUPFAM" id="SSF53756">
    <property type="entry name" value="UDP-Glycosyltransferase/glycogen phosphorylase"/>
    <property type="match status" value="1"/>
</dbReference>
<dbReference type="RefSeq" id="WP_093517480.1">
    <property type="nucleotide sequence ID" value="NZ_FOSK01000002.1"/>
</dbReference>
<evidence type="ECO:0000256" key="4">
    <source>
        <dbReference type="ARBA" id="ARBA00019077"/>
    </source>
</evidence>
<evidence type="ECO:0000256" key="3">
    <source>
        <dbReference type="ARBA" id="ARBA00012621"/>
    </source>
</evidence>
<evidence type="ECO:0000313" key="10">
    <source>
        <dbReference type="EMBL" id="SFK12865.1"/>
    </source>
</evidence>
<gene>
    <name evidence="10" type="ORF">SAMN04488518_102285</name>
</gene>
<dbReference type="Pfam" id="PF04413">
    <property type="entry name" value="Glycos_transf_N"/>
    <property type="match status" value="1"/>
</dbReference>
<keyword evidence="5 8" id="KW-0808">Transferase</keyword>
<evidence type="ECO:0000256" key="6">
    <source>
        <dbReference type="ARBA" id="ARBA00031445"/>
    </source>
</evidence>
<dbReference type="EC" id="2.4.99.12" evidence="3 8"/>
<comment type="catalytic activity">
    <reaction evidence="7 8">
        <text>lipid IVA (E. coli) + CMP-3-deoxy-beta-D-manno-octulosonate = alpha-Kdo-(2-&gt;6)-lipid IVA (E. coli) + CMP + H(+)</text>
        <dbReference type="Rhea" id="RHEA:28066"/>
        <dbReference type="ChEBI" id="CHEBI:15378"/>
        <dbReference type="ChEBI" id="CHEBI:58603"/>
        <dbReference type="ChEBI" id="CHEBI:60364"/>
        <dbReference type="ChEBI" id="CHEBI:60377"/>
        <dbReference type="ChEBI" id="CHEBI:85987"/>
        <dbReference type="EC" id="2.4.99.12"/>
    </reaction>
</comment>
<dbReference type="Gene3D" id="3.40.50.2000">
    <property type="entry name" value="Glycogen Phosphorylase B"/>
    <property type="match status" value="1"/>
</dbReference>
<evidence type="ECO:0000256" key="5">
    <source>
        <dbReference type="ARBA" id="ARBA00022679"/>
    </source>
</evidence>
<reference evidence="10 11" key="1">
    <citation type="submission" date="2016-10" db="EMBL/GenBank/DDBJ databases">
        <authorList>
            <person name="Varghese N."/>
            <person name="Submissions S."/>
        </authorList>
    </citation>
    <scope>NUCLEOTIDE SEQUENCE [LARGE SCALE GENOMIC DNA]</scope>
    <source>
        <strain evidence="10 11">DSM 16392</strain>
    </source>
</reference>
<comment type="caution">
    <text evidence="10">The sequence shown here is derived from an EMBL/GenBank/DDBJ whole genome shotgun (WGS) entry which is preliminary data.</text>
</comment>
<evidence type="ECO:0000259" key="9">
    <source>
        <dbReference type="Pfam" id="PF04413"/>
    </source>
</evidence>
<keyword evidence="8" id="KW-0448">Lipopolysaccharide biosynthesis</keyword>
<comment type="similarity">
    <text evidence="8">Belongs to the glycosyltransferase group 1 family.</text>
</comment>
<dbReference type="PANTHER" id="PTHR42755">
    <property type="entry name" value="3-DEOXY-MANNO-OCTULOSONATE CYTIDYLYLTRANSFERASE"/>
    <property type="match status" value="1"/>
</dbReference>
<comment type="pathway">
    <text evidence="2 8">Bacterial outer membrane biogenesis; LPS core biosynthesis.</text>
</comment>
<comment type="function">
    <text evidence="1 8">Involved in lipopolysaccharide (LPS) biosynthesis. Catalyzes the transfer of 3-deoxy-D-manno-octulosonate (Kdo) residue(s) from CMP-Kdo to lipid IV(A), the tetraacyldisaccharide-1,4'-bisphosphate precursor of lipid A.</text>
</comment>
<evidence type="ECO:0000256" key="7">
    <source>
        <dbReference type="ARBA" id="ARBA00049183"/>
    </source>
</evidence>
<dbReference type="InterPro" id="IPR038107">
    <property type="entry name" value="Glycos_transf_N_sf"/>
</dbReference>
<comment type="subcellular location">
    <subcellularLocation>
        <location evidence="8">Cell membrane</location>
    </subcellularLocation>
</comment>
<dbReference type="Gene3D" id="3.40.50.11720">
    <property type="entry name" value="3-Deoxy-D-manno-octulosonic-acid transferase, N-terminal domain"/>
    <property type="match status" value="1"/>
</dbReference>
<dbReference type="InterPro" id="IPR007507">
    <property type="entry name" value="Glycos_transf_N"/>
</dbReference>
<dbReference type="PANTHER" id="PTHR42755:SF1">
    <property type="entry name" value="3-DEOXY-D-MANNO-OCTULOSONIC ACID TRANSFERASE, MITOCHONDRIAL-RELATED"/>
    <property type="match status" value="1"/>
</dbReference>
<keyword evidence="8" id="KW-0472">Membrane</keyword>